<evidence type="ECO:0000313" key="1">
    <source>
        <dbReference type="EMBL" id="DAG03323.1"/>
    </source>
</evidence>
<organism evidence="1">
    <name type="scientific">Siphoviridae sp. ct6rT12</name>
    <dbReference type="NCBI Taxonomy" id="2825346"/>
    <lineage>
        <taxon>Viruses</taxon>
        <taxon>Duplodnaviria</taxon>
        <taxon>Heunggongvirae</taxon>
        <taxon>Uroviricota</taxon>
        <taxon>Caudoviricetes</taxon>
    </lineage>
</organism>
<reference evidence="1" key="1">
    <citation type="journal article" date="2021" name="Proc. Natl. Acad. Sci. U.S.A.">
        <title>A Catalog of Tens of Thousands of Viruses from Human Metagenomes Reveals Hidden Associations with Chronic Diseases.</title>
        <authorList>
            <person name="Tisza M.J."/>
            <person name="Buck C.B."/>
        </authorList>
    </citation>
    <scope>NUCLEOTIDE SEQUENCE</scope>
    <source>
        <strain evidence="1">Ct6rT12</strain>
    </source>
</reference>
<dbReference type="Gene3D" id="3.40.50.300">
    <property type="entry name" value="P-loop containing nucleotide triphosphate hydrolases"/>
    <property type="match status" value="1"/>
</dbReference>
<accession>A0A8S5V9K5</accession>
<name>A0A8S5V9K5_9CAUD</name>
<dbReference type="InterPro" id="IPR027417">
    <property type="entry name" value="P-loop_NTPase"/>
</dbReference>
<proteinExistence type="predicted"/>
<sequence>MNKIYNFFKNELDRRKKERLKFFVFKARNYQKNIIDTFKSGLYNFFIICWARRLGKDLLAFSLACEECLNKANTVVYYMFPTMKQGKMMILDGFTNERKRIIEEVIDKECLLLPEKSGKLYHSDNSLRFKNGSIIYFVDAQNADTKIGGNLDILIISEMATIKNRDILLYLIPSVMNVNGKIILVSTPRFASYFNEILESVENLKIWFKSILSALDKEAVDENGNPVWSDEKLEKAKQLMSDSKFRQDYLCDTDVANENSIYANSLLKAEWIKKIDISDKKLYVSEDLGINDSTALVFTIDNTIIHHYANTDKATIHYIDYIKTFMKQANIKDVEIILPHDARNRQDAIEYLTSRREAYSKHFNNVRVLRAYEVNKTIEITRHSIEQHKIKFLDCASIREMVKLMKMYEWKIDNSSGENLRVPIHGRGLAASNTCDAVEYFCMRMFLESYESNMKDFTYKDNYDNGDYEFYD</sequence>
<protein>
    <submittedName>
        <fullName evidence="1">Large subunit terminase</fullName>
    </submittedName>
</protein>
<dbReference type="EMBL" id="BK016227">
    <property type="protein sequence ID" value="DAG03323.1"/>
    <property type="molecule type" value="Genomic_DNA"/>
</dbReference>